<keyword evidence="3" id="KW-1185">Reference proteome</keyword>
<name>A0A443HNH4_BYSSP</name>
<organism evidence="2 3">
    <name type="scientific">Byssochlamys spectabilis</name>
    <name type="common">Paecilomyces variotii</name>
    <dbReference type="NCBI Taxonomy" id="264951"/>
    <lineage>
        <taxon>Eukaryota</taxon>
        <taxon>Fungi</taxon>
        <taxon>Dikarya</taxon>
        <taxon>Ascomycota</taxon>
        <taxon>Pezizomycotina</taxon>
        <taxon>Eurotiomycetes</taxon>
        <taxon>Eurotiomycetidae</taxon>
        <taxon>Eurotiales</taxon>
        <taxon>Thermoascaceae</taxon>
        <taxon>Paecilomyces</taxon>
    </lineage>
</organism>
<evidence type="ECO:0008006" key="4">
    <source>
        <dbReference type="Google" id="ProtNLM"/>
    </source>
</evidence>
<keyword evidence="1" id="KW-0732">Signal</keyword>
<dbReference type="AlphaFoldDB" id="A0A443HNH4"/>
<dbReference type="EMBL" id="RCNU01000010">
    <property type="protein sequence ID" value="RWQ93376.1"/>
    <property type="molecule type" value="Genomic_DNA"/>
</dbReference>
<proteinExistence type="predicted"/>
<gene>
    <name evidence="2" type="ORF">C8Q69DRAFT_68230</name>
</gene>
<evidence type="ECO:0000256" key="1">
    <source>
        <dbReference type="SAM" id="SignalP"/>
    </source>
</evidence>
<comment type="caution">
    <text evidence="2">The sequence shown here is derived from an EMBL/GenBank/DDBJ whole genome shotgun (WGS) entry which is preliminary data.</text>
</comment>
<feature type="chain" id="PRO_5018983294" description="Secreted protein" evidence="1">
    <location>
        <begin position="19"/>
        <end position="82"/>
    </location>
</feature>
<feature type="signal peptide" evidence="1">
    <location>
        <begin position="1"/>
        <end position="18"/>
    </location>
</feature>
<reference evidence="2 3" key="1">
    <citation type="journal article" date="2018" name="Front. Microbiol.">
        <title>Genomic and genetic insights into a cosmopolitan fungus, Paecilomyces variotii (Eurotiales).</title>
        <authorList>
            <person name="Urquhart A.S."/>
            <person name="Mondo S.J."/>
            <person name="Makela M.R."/>
            <person name="Hane J.K."/>
            <person name="Wiebenga A."/>
            <person name="He G."/>
            <person name="Mihaltcheva S."/>
            <person name="Pangilinan J."/>
            <person name="Lipzen A."/>
            <person name="Barry K."/>
            <person name="de Vries R.P."/>
            <person name="Grigoriev I.V."/>
            <person name="Idnurm A."/>
        </authorList>
    </citation>
    <scope>NUCLEOTIDE SEQUENCE [LARGE SCALE GENOMIC DNA]</scope>
    <source>
        <strain evidence="2 3">CBS 101075</strain>
    </source>
</reference>
<evidence type="ECO:0000313" key="2">
    <source>
        <dbReference type="EMBL" id="RWQ93376.1"/>
    </source>
</evidence>
<dbReference type="RefSeq" id="XP_028483021.1">
    <property type="nucleotide sequence ID" value="XM_028633926.1"/>
</dbReference>
<dbReference type="VEuPathDB" id="FungiDB:C8Q69DRAFT_68230"/>
<evidence type="ECO:0000313" key="3">
    <source>
        <dbReference type="Proteomes" id="UP000283841"/>
    </source>
</evidence>
<dbReference type="GeneID" id="39603203"/>
<sequence>MLYILSFLLYVMQGNVIGERGRVCLGCFVVREEGVFGRIHMQDRSSHSPYLVLRLDLLLVISDESLLVQYSRNAEIRNQIGI</sequence>
<accession>A0A443HNH4</accession>
<protein>
    <recommendedName>
        <fullName evidence="4">Secreted protein</fullName>
    </recommendedName>
</protein>
<dbReference type="Proteomes" id="UP000283841">
    <property type="component" value="Unassembled WGS sequence"/>
</dbReference>